<sequence>MNNQSASLRDTKLSLGLKLGYGSGAVLDAMVNTTLNIFLLFYATTACGLSAGLAGGALALALVVDAIVEPIIALYSDNFHSRWGRRLPFMLVATPMIMIGMVLLFSLPDTDSQALLFVSLFSCGVLLRVSLSIFNLPFLAAGAEFTDDQAERASIITLRWLISTLGAFITIAIGFSIFFKVEGSIAERQHYAPFAMTLAAIMLLAALTSMHAVRRTLARQHVTAVSRGSLFSTIVEDMRELGRSHSFRVLFGVALLFSTAQGVTQSLGLHANTFFWHITTEQMQLVTLSLGLGLILGAPMAGPIVTRLENKTAVIIGLGGLILMQALPATLKLTGVLTLQGQPLAEALAVIGVFGGILTTIAAIALLTMITNAADEHEHRFGVRREGSYFAGWSFATKAASGLGTFLSGLALQVIDFPVQQSKQLGISLQLPEATSNALGFFYGPGAAVLTVLSALLMIAFHLDRKTHASIMADLQVRRAKALNEGS</sequence>
<dbReference type="Pfam" id="PF13347">
    <property type="entry name" value="MFS_2"/>
    <property type="match status" value="1"/>
</dbReference>
<feature type="transmembrane region" description="Helical" evidence="2">
    <location>
        <begin position="283"/>
        <end position="301"/>
    </location>
</feature>
<keyword evidence="2" id="KW-0812">Transmembrane</keyword>
<dbReference type="SUPFAM" id="SSF103473">
    <property type="entry name" value="MFS general substrate transporter"/>
    <property type="match status" value="1"/>
</dbReference>
<feature type="transmembrane region" description="Helical" evidence="2">
    <location>
        <begin position="191"/>
        <end position="213"/>
    </location>
</feature>
<feature type="transmembrane region" description="Helical" evidence="2">
    <location>
        <begin position="87"/>
        <end position="108"/>
    </location>
</feature>
<keyword evidence="2" id="KW-0472">Membrane</keyword>
<dbReference type="AlphaFoldDB" id="A0A2T5MH53"/>
<feature type="transmembrane region" description="Helical" evidence="2">
    <location>
        <begin position="114"/>
        <end position="139"/>
    </location>
</feature>
<reference evidence="3 4" key="1">
    <citation type="submission" date="2018-04" db="EMBL/GenBank/DDBJ databases">
        <title>Novel species isolated from glacier.</title>
        <authorList>
            <person name="Liu Q."/>
            <person name="Xin Y.-H."/>
        </authorList>
    </citation>
    <scope>NUCLEOTIDE SEQUENCE [LARGE SCALE GENOMIC DNA]</scope>
    <source>
        <strain evidence="3 4">GT1R17</strain>
    </source>
</reference>
<dbReference type="PANTHER" id="PTHR11328">
    <property type="entry name" value="MAJOR FACILITATOR SUPERFAMILY DOMAIN-CONTAINING PROTEIN"/>
    <property type="match status" value="1"/>
</dbReference>
<dbReference type="Gene3D" id="1.20.1250.20">
    <property type="entry name" value="MFS general substrate transporter like domains"/>
    <property type="match status" value="2"/>
</dbReference>
<feature type="transmembrane region" description="Helical" evidence="2">
    <location>
        <begin position="313"/>
        <end position="335"/>
    </location>
</feature>
<dbReference type="InterPro" id="IPR039672">
    <property type="entry name" value="MFS_2"/>
</dbReference>
<comment type="caution">
    <text evidence="3">The sequence shown here is derived from an EMBL/GenBank/DDBJ whole genome shotgun (WGS) entry which is preliminary data.</text>
</comment>
<dbReference type="EMBL" id="QANS01000002">
    <property type="protein sequence ID" value="PTU31908.1"/>
    <property type="molecule type" value="Genomic_DNA"/>
</dbReference>
<feature type="transmembrane region" description="Helical" evidence="2">
    <location>
        <begin position="21"/>
        <end position="43"/>
    </location>
</feature>
<dbReference type="RefSeq" id="WP_107939099.1">
    <property type="nucleotide sequence ID" value="NZ_QANS01000002.1"/>
</dbReference>
<dbReference type="Proteomes" id="UP000244248">
    <property type="component" value="Unassembled WGS sequence"/>
</dbReference>
<evidence type="ECO:0000313" key="4">
    <source>
        <dbReference type="Proteomes" id="UP000244248"/>
    </source>
</evidence>
<feature type="transmembrane region" description="Helical" evidence="2">
    <location>
        <begin position="347"/>
        <end position="370"/>
    </location>
</feature>
<proteinExistence type="inferred from homology"/>
<dbReference type="InterPro" id="IPR036259">
    <property type="entry name" value="MFS_trans_sf"/>
</dbReference>
<comment type="similarity">
    <text evidence="1">Belongs to the sodium:galactoside symporter (TC 2.A.2) family.</text>
</comment>
<name>A0A2T5MH53_9GAMM</name>
<evidence type="ECO:0000256" key="1">
    <source>
        <dbReference type="ARBA" id="ARBA00009617"/>
    </source>
</evidence>
<feature type="transmembrane region" description="Helical" evidence="2">
    <location>
        <begin position="160"/>
        <end position="179"/>
    </location>
</feature>
<keyword evidence="2" id="KW-1133">Transmembrane helix</keyword>
<feature type="transmembrane region" description="Helical" evidence="2">
    <location>
        <begin position="390"/>
        <end position="415"/>
    </location>
</feature>
<feature type="transmembrane region" description="Helical" evidence="2">
    <location>
        <begin position="441"/>
        <end position="463"/>
    </location>
</feature>
<dbReference type="PANTHER" id="PTHR11328:SF24">
    <property type="entry name" value="MAJOR FACILITATOR SUPERFAMILY (MFS) PROFILE DOMAIN-CONTAINING PROTEIN"/>
    <property type="match status" value="1"/>
</dbReference>
<dbReference type="GO" id="GO:0008643">
    <property type="term" value="P:carbohydrate transport"/>
    <property type="evidence" value="ECO:0007669"/>
    <property type="project" value="InterPro"/>
</dbReference>
<keyword evidence="4" id="KW-1185">Reference proteome</keyword>
<accession>A0A2T5MH53</accession>
<dbReference type="GO" id="GO:0015293">
    <property type="term" value="F:symporter activity"/>
    <property type="evidence" value="ECO:0007669"/>
    <property type="project" value="InterPro"/>
</dbReference>
<dbReference type="GO" id="GO:0005886">
    <property type="term" value="C:plasma membrane"/>
    <property type="evidence" value="ECO:0007669"/>
    <property type="project" value="TreeGrafter"/>
</dbReference>
<dbReference type="OrthoDB" id="181905at2"/>
<gene>
    <name evidence="3" type="ORF">CJD38_04275</name>
</gene>
<feature type="transmembrane region" description="Helical" evidence="2">
    <location>
        <begin position="247"/>
        <end position="263"/>
    </location>
</feature>
<protein>
    <submittedName>
        <fullName evidence="3">MFS transporter</fullName>
    </submittedName>
</protein>
<evidence type="ECO:0000313" key="3">
    <source>
        <dbReference type="EMBL" id="PTU31908.1"/>
    </source>
</evidence>
<organism evidence="3 4">
    <name type="scientific">Stenotrophobium rhamnosiphilum</name>
    <dbReference type="NCBI Taxonomy" id="2029166"/>
    <lineage>
        <taxon>Bacteria</taxon>
        <taxon>Pseudomonadati</taxon>
        <taxon>Pseudomonadota</taxon>
        <taxon>Gammaproteobacteria</taxon>
        <taxon>Nevskiales</taxon>
        <taxon>Nevskiaceae</taxon>
        <taxon>Stenotrophobium</taxon>
    </lineage>
</organism>
<evidence type="ECO:0000256" key="2">
    <source>
        <dbReference type="SAM" id="Phobius"/>
    </source>
</evidence>
<feature type="transmembrane region" description="Helical" evidence="2">
    <location>
        <begin position="49"/>
        <end position="75"/>
    </location>
</feature>